<dbReference type="Gene3D" id="1.10.260.40">
    <property type="entry name" value="lambda repressor-like DNA-binding domains"/>
    <property type="match status" value="1"/>
</dbReference>
<sequence>MSNIKAIRTSINASQDELAEHVGVTQGAIAHFEKGIRTPNIKMCWRIVEALNRMGANCSFEDVFPTPSTQDNSKNTG</sequence>
<dbReference type="RefSeq" id="WP_047885585.1">
    <property type="nucleotide sequence ID" value="NZ_LDOU01000013.1"/>
</dbReference>
<accession>A0A0J1HAG8</accession>
<dbReference type="SMART" id="SM00530">
    <property type="entry name" value="HTH_XRE"/>
    <property type="match status" value="1"/>
</dbReference>
<name>A0A0J1HAG8_9GAMM</name>
<dbReference type="EMBL" id="LDOU01000013">
    <property type="protein sequence ID" value="KLV08658.1"/>
    <property type="molecule type" value="Genomic_DNA"/>
</dbReference>
<comment type="caution">
    <text evidence="2">The sequence shown here is derived from an EMBL/GenBank/DDBJ whole genome shotgun (WGS) entry which is preliminary data.</text>
</comment>
<dbReference type="AlphaFoldDB" id="A0A0J1HAG8"/>
<dbReference type="InterPro" id="IPR010982">
    <property type="entry name" value="Lambda_DNA-bd_dom_sf"/>
</dbReference>
<dbReference type="CDD" id="cd00093">
    <property type="entry name" value="HTH_XRE"/>
    <property type="match status" value="1"/>
</dbReference>
<evidence type="ECO:0000313" key="2">
    <source>
        <dbReference type="EMBL" id="KLV08658.1"/>
    </source>
</evidence>
<proteinExistence type="predicted"/>
<dbReference type="STRING" id="320778.ABT57_12570"/>
<feature type="domain" description="HTH cro/C1-type" evidence="1">
    <location>
        <begin position="4"/>
        <end position="52"/>
    </location>
</feature>
<dbReference type="PROSITE" id="PS50943">
    <property type="entry name" value="HTH_CROC1"/>
    <property type="match status" value="1"/>
</dbReference>
<reference evidence="2 3" key="1">
    <citation type="submission" date="2015-05" db="EMBL/GenBank/DDBJ databases">
        <title>Photobacterium galathea sp. nov.</title>
        <authorList>
            <person name="Machado H."/>
            <person name="Gram L."/>
        </authorList>
    </citation>
    <scope>NUCLEOTIDE SEQUENCE [LARGE SCALE GENOMIC DNA]</scope>
    <source>
        <strain evidence="2 3">DSM 22954</strain>
    </source>
</reference>
<evidence type="ECO:0000259" key="1">
    <source>
        <dbReference type="PROSITE" id="PS50943"/>
    </source>
</evidence>
<gene>
    <name evidence="2" type="ORF">ABT57_12570</name>
</gene>
<dbReference type="Proteomes" id="UP000035909">
    <property type="component" value="Unassembled WGS sequence"/>
</dbReference>
<dbReference type="Pfam" id="PF01381">
    <property type="entry name" value="HTH_3"/>
    <property type="match status" value="1"/>
</dbReference>
<evidence type="ECO:0000313" key="3">
    <source>
        <dbReference type="Proteomes" id="UP000035909"/>
    </source>
</evidence>
<dbReference type="PATRIC" id="fig|320778.3.peg.2743"/>
<protein>
    <recommendedName>
        <fullName evidence="1">HTH cro/C1-type domain-containing protein</fullName>
    </recommendedName>
</protein>
<dbReference type="SUPFAM" id="SSF47413">
    <property type="entry name" value="lambda repressor-like DNA-binding domains"/>
    <property type="match status" value="1"/>
</dbReference>
<dbReference type="OrthoDB" id="6877645at2"/>
<dbReference type="InterPro" id="IPR001387">
    <property type="entry name" value="Cro/C1-type_HTH"/>
</dbReference>
<keyword evidence="3" id="KW-1185">Reference proteome</keyword>
<organism evidence="2 3">
    <name type="scientific">Photobacterium ganghwense</name>
    <dbReference type="NCBI Taxonomy" id="320778"/>
    <lineage>
        <taxon>Bacteria</taxon>
        <taxon>Pseudomonadati</taxon>
        <taxon>Pseudomonadota</taxon>
        <taxon>Gammaproteobacteria</taxon>
        <taxon>Vibrionales</taxon>
        <taxon>Vibrionaceae</taxon>
        <taxon>Photobacterium</taxon>
    </lineage>
</organism>
<dbReference type="GO" id="GO:0003677">
    <property type="term" value="F:DNA binding"/>
    <property type="evidence" value="ECO:0007669"/>
    <property type="project" value="InterPro"/>
</dbReference>